<protein>
    <submittedName>
        <fullName evidence="1">Uncharacterized protein</fullName>
    </submittedName>
</protein>
<proteinExistence type="predicted"/>
<reference evidence="1" key="1">
    <citation type="journal article" date="2023" name="Nat. Commun.">
        <title>Diploid and tetraploid genomes of Acorus and the evolution of monocots.</title>
        <authorList>
            <person name="Ma L."/>
            <person name="Liu K.W."/>
            <person name="Li Z."/>
            <person name="Hsiao Y.Y."/>
            <person name="Qi Y."/>
            <person name="Fu T."/>
            <person name="Tang G.D."/>
            <person name="Zhang D."/>
            <person name="Sun W.H."/>
            <person name="Liu D.K."/>
            <person name="Li Y."/>
            <person name="Chen G.Z."/>
            <person name="Liu X.D."/>
            <person name="Liao X.Y."/>
            <person name="Jiang Y.T."/>
            <person name="Yu X."/>
            <person name="Hao Y."/>
            <person name="Huang J."/>
            <person name="Zhao X.W."/>
            <person name="Ke S."/>
            <person name="Chen Y.Y."/>
            <person name="Wu W.L."/>
            <person name="Hsu J.L."/>
            <person name="Lin Y.F."/>
            <person name="Huang M.D."/>
            <person name="Li C.Y."/>
            <person name="Huang L."/>
            <person name="Wang Z.W."/>
            <person name="Zhao X."/>
            <person name="Zhong W.Y."/>
            <person name="Peng D.H."/>
            <person name="Ahmad S."/>
            <person name="Lan S."/>
            <person name="Zhang J.S."/>
            <person name="Tsai W.C."/>
            <person name="Van de Peer Y."/>
            <person name="Liu Z.J."/>
        </authorList>
    </citation>
    <scope>NUCLEOTIDE SEQUENCE</scope>
    <source>
        <strain evidence="1">CP</strain>
    </source>
</reference>
<reference evidence="1" key="2">
    <citation type="submission" date="2023-06" db="EMBL/GenBank/DDBJ databases">
        <authorList>
            <person name="Ma L."/>
            <person name="Liu K.-W."/>
            <person name="Li Z."/>
            <person name="Hsiao Y.-Y."/>
            <person name="Qi Y."/>
            <person name="Fu T."/>
            <person name="Tang G."/>
            <person name="Zhang D."/>
            <person name="Sun W.-H."/>
            <person name="Liu D.-K."/>
            <person name="Li Y."/>
            <person name="Chen G.-Z."/>
            <person name="Liu X.-D."/>
            <person name="Liao X.-Y."/>
            <person name="Jiang Y.-T."/>
            <person name="Yu X."/>
            <person name="Hao Y."/>
            <person name="Huang J."/>
            <person name="Zhao X.-W."/>
            <person name="Ke S."/>
            <person name="Chen Y.-Y."/>
            <person name="Wu W.-L."/>
            <person name="Hsu J.-L."/>
            <person name="Lin Y.-F."/>
            <person name="Huang M.-D."/>
            <person name="Li C.-Y."/>
            <person name="Huang L."/>
            <person name="Wang Z.-W."/>
            <person name="Zhao X."/>
            <person name="Zhong W.-Y."/>
            <person name="Peng D.-H."/>
            <person name="Ahmad S."/>
            <person name="Lan S."/>
            <person name="Zhang J.-S."/>
            <person name="Tsai W.-C."/>
            <person name="Van De Peer Y."/>
            <person name="Liu Z.-J."/>
        </authorList>
    </citation>
    <scope>NUCLEOTIDE SEQUENCE</scope>
    <source>
        <strain evidence="1">CP</strain>
        <tissue evidence="1">Leaves</tissue>
    </source>
</reference>
<name>A0AAV9CH30_ACOCL</name>
<dbReference type="Proteomes" id="UP001180020">
    <property type="component" value="Unassembled WGS sequence"/>
</dbReference>
<dbReference type="AlphaFoldDB" id="A0AAV9CH30"/>
<sequence length="61" mass="6566">MGTFVIEPQREWNCGGAGGALHSRAFGRTTSVSDGDKGFLHFDDTWTIGLLEVEIVAIGLE</sequence>
<organism evidence="1 2">
    <name type="scientific">Acorus calamus</name>
    <name type="common">Sweet flag</name>
    <dbReference type="NCBI Taxonomy" id="4465"/>
    <lineage>
        <taxon>Eukaryota</taxon>
        <taxon>Viridiplantae</taxon>
        <taxon>Streptophyta</taxon>
        <taxon>Embryophyta</taxon>
        <taxon>Tracheophyta</taxon>
        <taxon>Spermatophyta</taxon>
        <taxon>Magnoliopsida</taxon>
        <taxon>Liliopsida</taxon>
        <taxon>Acoraceae</taxon>
        <taxon>Acorus</taxon>
    </lineage>
</organism>
<dbReference type="EMBL" id="JAUJYO010000019">
    <property type="protein sequence ID" value="KAK1287934.1"/>
    <property type="molecule type" value="Genomic_DNA"/>
</dbReference>
<evidence type="ECO:0000313" key="1">
    <source>
        <dbReference type="EMBL" id="KAK1287934.1"/>
    </source>
</evidence>
<accession>A0AAV9CH30</accession>
<keyword evidence="2" id="KW-1185">Reference proteome</keyword>
<evidence type="ECO:0000313" key="2">
    <source>
        <dbReference type="Proteomes" id="UP001180020"/>
    </source>
</evidence>
<gene>
    <name evidence="1" type="ORF">QJS10_CPB19g01260</name>
</gene>
<comment type="caution">
    <text evidence="1">The sequence shown here is derived from an EMBL/GenBank/DDBJ whole genome shotgun (WGS) entry which is preliminary data.</text>
</comment>